<keyword evidence="1" id="KW-1133">Transmembrane helix</keyword>
<reference evidence="2 3" key="1">
    <citation type="journal article" date="2023" name="Insect Mol. Biol.">
        <title>Genome sequencing provides insights into the evolution of gene families encoding plant cell wall-degrading enzymes in longhorned beetles.</title>
        <authorList>
            <person name="Shin N.R."/>
            <person name="Okamura Y."/>
            <person name="Kirsch R."/>
            <person name="Pauchet Y."/>
        </authorList>
    </citation>
    <scope>NUCLEOTIDE SEQUENCE [LARGE SCALE GENOMIC DNA]</scope>
    <source>
        <strain evidence="2">EAD_L_NR</strain>
    </source>
</reference>
<evidence type="ECO:0000313" key="3">
    <source>
        <dbReference type="Proteomes" id="UP001159042"/>
    </source>
</evidence>
<proteinExistence type="predicted"/>
<comment type="caution">
    <text evidence="2">The sequence shown here is derived from an EMBL/GenBank/DDBJ whole genome shotgun (WGS) entry which is preliminary data.</text>
</comment>
<dbReference type="Proteomes" id="UP001159042">
    <property type="component" value="Unassembled WGS sequence"/>
</dbReference>
<evidence type="ECO:0000313" key="2">
    <source>
        <dbReference type="EMBL" id="KAJ8923262.1"/>
    </source>
</evidence>
<organism evidence="2 3">
    <name type="scientific">Exocentrus adspersus</name>
    <dbReference type="NCBI Taxonomy" id="1586481"/>
    <lineage>
        <taxon>Eukaryota</taxon>
        <taxon>Metazoa</taxon>
        <taxon>Ecdysozoa</taxon>
        <taxon>Arthropoda</taxon>
        <taxon>Hexapoda</taxon>
        <taxon>Insecta</taxon>
        <taxon>Pterygota</taxon>
        <taxon>Neoptera</taxon>
        <taxon>Endopterygota</taxon>
        <taxon>Coleoptera</taxon>
        <taxon>Polyphaga</taxon>
        <taxon>Cucujiformia</taxon>
        <taxon>Chrysomeloidea</taxon>
        <taxon>Cerambycidae</taxon>
        <taxon>Lamiinae</taxon>
        <taxon>Acanthocinini</taxon>
        <taxon>Exocentrus</taxon>
    </lineage>
</organism>
<feature type="transmembrane region" description="Helical" evidence="1">
    <location>
        <begin position="73"/>
        <end position="94"/>
    </location>
</feature>
<dbReference type="EMBL" id="JANEYG010000005">
    <property type="protein sequence ID" value="KAJ8923262.1"/>
    <property type="molecule type" value="Genomic_DNA"/>
</dbReference>
<keyword evidence="3" id="KW-1185">Reference proteome</keyword>
<sequence>MSPRYFLLQEEAYSLNSAQYFKRAVNQPKTLYQIEIREATFSPRDIRRRGRFAEDPPKGCCGLLSWKPGSLRWFIALIALVAVCCVLVGTALGAMRPAGRDHLTVSLLMIGTG</sequence>
<keyword evidence="1" id="KW-0472">Membrane</keyword>
<gene>
    <name evidence="2" type="ORF">NQ315_001818</name>
</gene>
<protein>
    <submittedName>
        <fullName evidence="2">Uncharacterized protein</fullName>
    </submittedName>
</protein>
<dbReference type="AlphaFoldDB" id="A0AAV8WAA9"/>
<evidence type="ECO:0000256" key="1">
    <source>
        <dbReference type="SAM" id="Phobius"/>
    </source>
</evidence>
<keyword evidence="1" id="KW-0812">Transmembrane</keyword>
<name>A0AAV8WAA9_9CUCU</name>
<accession>A0AAV8WAA9</accession>